<name>M1DMG1_SOLTU</name>
<reference evidence="2" key="2">
    <citation type="submission" date="2015-06" db="UniProtKB">
        <authorList>
            <consortium name="EnsemblPlants"/>
        </authorList>
    </citation>
    <scope>IDENTIFICATION</scope>
    <source>
        <strain evidence="2">DM1-3 516 R44</strain>
    </source>
</reference>
<feature type="region of interest" description="Disordered" evidence="1">
    <location>
        <begin position="41"/>
        <end position="65"/>
    </location>
</feature>
<feature type="compositionally biased region" description="Basic and acidic residues" evidence="1">
    <location>
        <begin position="48"/>
        <end position="61"/>
    </location>
</feature>
<reference evidence="3" key="1">
    <citation type="journal article" date="2011" name="Nature">
        <title>Genome sequence and analysis of the tuber crop potato.</title>
        <authorList>
            <consortium name="The Potato Genome Sequencing Consortium"/>
        </authorList>
    </citation>
    <scope>NUCLEOTIDE SEQUENCE [LARGE SCALE GENOMIC DNA]</scope>
    <source>
        <strain evidence="3">cv. DM1-3 516 R44</strain>
    </source>
</reference>
<dbReference type="AlphaFoldDB" id="M1DMG1"/>
<dbReference type="Gramene" id="PGSC0003DMT400091370">
    <property type="protein sequence ID" value="PGSC0003DMT400091370"/>
    <property type="gene ID" value="PGSC0003DMG400040941"/>
</dbReference>
<dbReference type="HOGENOM" id="CLU_2296646_0_0_1"/>
<organism evidence="2 3">
    <name type="scientific">Solanum tuberosum</name>
    <name type="common">Potato</name>
    <dbReference type="NCBI Taxonomy" id="4113"/>
    <lineage>
        <taxon>Eukaryota</taxon>
        <taxon>Viridiplantae</taxon>
        <taxon>Streptophyta</taxon>
        <taxon>Embryophyta</taxon>
        <taxon>Tracheophyta</taxon>
        <taxon>Spermatophyta</taxon>
        <taxon>Magnoliopsida</taxon>
        <taxon>eudicotyledons</taxon>
        <taxon>Gunneridae</taxon>
        <taxon>Pentapetalae</taxon>
        <taxon>asterids</taxon>
        <taxon>lamiids</taxon>
        <taxon>Solanales</taxon>
        <taxon>Solanaceae</taxon>
        <taxon>Solanoideae</taxon>
        <taxon>Solaneae</taxon>
        <taxon>Solanum</taxon>
    </lineage>
</organism>
<dbReference type="InParanoid" id="M1DMG1"/>
<dbReference type="EnsemblPlants" id="PGSC0003DMT400091370">
    <property type="protein sequence ID" value="PGSC0003DMT400091370"/>
    <property type="gene ID" value="PGSC0003DMG400040941"/>
</dbReference>
<evidence type="ECO:0000313" key="3">
    <source>
        <dbReference type="Proteomes" id="UP000011115"/>
    </source>
</evidence>
<proteinExistence type="predicted"/>
<dbReference type="Proteomes" id="UP000011115">
    <property type="component" value="Unassembled WGS sequence"/>
</dbReference>
<sequence>MFSRRTAEQVGVPDLTHCLAQLKFKLEPVKLGDLVKKFGASPTSEKPWVPERTRRLAESTLDRPPYATPETLCTVTFGGQTLARRKKSAIRQKDSLIADLP</sequence>
<evidence type="ECO:0000256" key="1">
    <source>
        <dbReference type="SAM" id="MobiDB-lite"/>
    </source>
</evidence>
<keyword evidence="3" id="KW-1185">Reference proteome</keyword>
<evidence type="ECO:0000313" key="2">
    <source>
        <dbReference type="EnsemblPlants" id="PGSC0003DMT400091370"/>
    </source>
</evidence>
<protein>
    <submittedName>
        <fullName evidence="2">Uncharacterized protein</fullName>
    </submittedName>
</protein>
<dbReference type="PaxDb" id="4113-PGSC0003DMT400091370"/>
<accession>M1DMG1</accession>